<dbReference type="Proteomes" id="UP001152797">
    <property type="component" value="Unassembled WGS sequence"/>
</dbReference>
<dbReference type="OrthoDB" id="10260625at2759"/>
<comment type="similarity">
    <text evidence="1">Belongs to the 14-3-3 family.</text>
</comment>
<sequence length="105" mass="11595">MAEINDDMDRTRATTAAKAAYEDGTKVAETSLKVTSPFRLGLALNHAVFYYEVMNAPTEAVRIGRKAFEDAVREIDNLGEEGAKESALVMQLLRDNITLWTSDPS</sequence>
<evidence type="ECO:0000256" key="1">
    <source>
        <dbReference type="ARBA" id="ARBA00006141"/>
    </source>
</evidence>
<evidence type="ECO:0000313" key="4">
    <source>
        <dbReference type="EMBL" id="CAL1166917.1"/>
    </source>
</evidence>
<dbReference type="PRINTS" id="PR00305">
    <property type="entry name" value="1433ZETA"/>
</dbReference>
<dbReference type="EMBL" id="CAMXCT010005891">
    <property type="protein sequence ID" value="CAI4013542.1"/>
    <property type="molecule type" value="Genomic_DNA"/>
</dbReference>
<evidence type="ECO:0000313" key="5">
    <source>
        <dbReference type="EMBL" id="CAL4800854.1"/>
    </source>
</evidence>
<protein>
    <submittedName>
        <fullName evidence="5">14-3-3 domain-containing protein</fullName>
    </submittedName>
</protein>
<comment type="caution">
    <text evidence="3">The sequence shown here is derived from an EMBL/GenBank/DDBJ whole genome shotgun (WGS) entry which is preliminary data.</text>
</comment>
<keyword evidence="6" id="KW-1185">Reference proteome</keyword>
<name>A0A9P1GKH6_9DINO</name>
<dbReference type="EMBL" id="CAMXCT030005891">
    <property type="protein sequence ID" value="CAL4800854.1"/>
    <property type="molecule type" value="Genomic_DNA"/>
</dbReference>
<evidence type="ECO:0000259" key="2">
    <source>
        <dbReference type="SMART" id="SM00101"/>
    </source>
</evidence>
<dbReference type="SUPFAM" id="SSF48445">
    <property type="entry name" value="14-3-3 protein"/>
    <property type="match status" value="1"/>
</dbReference>
<reference evidence="3" key="1">
    <citation type="submission" date="2022-10" db="EMBL/GenBank/DDBJ databases">
        <authorList>
            <person name="Chen Y."/>
            <person name="Dougan E. K."/>
            <person name="Chan C."/>
            <person name="Rhodes N."/>
            <person name="Thang M."/>
        </authorList>
    </citation>
    <scope>NUCLEOTIDE SEQUENCE</scope>
</reference>
<organism evidence="3">
    <name type="scientific">Cladocopium goreaui</name>
    <dbReference type="NCBI Taxonomy" id="2562237"/>
    <lineage>
        <taxon>Eukaryota</taxon>
        <taxon>Sar</taxon>
        <taxon>Alveolata</taxon>
        <taxon>Dinophyceae</taxon>
        <taxon>Suessiales</taxon>
        <taxon>Symbiodiniaceae</taxon>
        <taxon>Cladocopium</taxon>
    </lineage>
</organism>
<dbReference type="EMBL" id="CAMXCT020005891">
    <property type="protein sequence ID" value="CAL1166917.1"/>
    <property type="molecule type" value="Genomic_DNA"/>
</dbReference>
<dbReference type="InterPro" id="IPR023410">
    <property type="entry name" value="14-3-3_domain"/>
</dbReference>
<dbReference type="SMART" id="SM00101">
    <property type="entry name" value="14_3_3"/>
    <property type="match status" value="1"/>
</dbReference>
<dbReference type="InterPro" id="IPR036815">
    <property type="entry name" value="14-3-3_dom_sf"/>
</dbReference>
<reference evidence="4" key="2">
    <citation type="submission" date="2024-04" db="EMBL/GenBank/DDBJ databases">
        <authorList>
            <person name="Chen Y."/>
            <person name="Shah S."/>
            <person name="Dougan E. K."/>
            <person name="Thang M."/>
            <person name="Chan C."/>
        </authorList>
    </citation>
    <scope>NUCLEOTIDE SEQUENCE [LARGE SCALE GENOMIC DNA]</scope>
</reference>
<feature type="domain" description="14-3-3" evidence="2">
    <location>
        <begin position="1"/>
        <end position="105"/>
    </location>
</feature>
<dbReference type="InterPro" id="IPR000308">
    <property type="entry name" value="14-3-3"/>
</dbReference>
<dbReference type="Gene3D" id="1.20.190.20">
    <property type="entry name" value="14-3-3 domain"/>
    <property type="match status" value="1"/>
</dbReference>
<accession>A0A9P1GKH6</accession>
<evidence type="ECO:0000313" key="6">
    <source>
        <dbReference type="Proteomes" id="UP001152797"/>
    </source>
</evidence>
<dbReference type="Pfam" id="PF00244">
    <property type="entry name" value="14-3-3"/>
    <property type="match status" value="1"/>
</dbReference>
<dbReference type="AlphaFoldDB" id="A0A9P1GKH6"/>
<gene>
    <name evidence="3" type="ORF">C1SCF055_LOCUS38503</name>
</gene>
<proteinExistence type="inferred from homology"/>
<dbReference type="PANTHER" id="PTHR18860">
    <property type="entry name" value="14-3-3 PROTEIN"/>
    <property type="match status" value="1"/>
</dbReference>
<evidence type="ECO:0000313" key="3">
    <source>
        <dbReference type="EMBL" id="CAI4013542.1"/>
    </source>
</evidence>